<comment type="caution">
    <text evidence="2">The sequence shown here is derived from an EMBL/GenBank/DDBJ whole genome shotgun (WGS) entry which is preliminary data.</text>
</comment>
<dbReference type="AlphaFoldDB" id="A0A4Y9ZT07"/>
<protein>
    <submittedName>
        <fullName evidence="2">Uncharacterized protein</fullName>
    </submittedName>
</protein>
<proteinExistence type="predicted"/>
<evidence type="ECO:0000313" key="2">
    <source>
        <dbReference type="EMBL" id="TFY78026.1"/>
    </source>
</evidence>
<reference evidence="2 3" key="1">
    <citation type="submission" date="2019-02" db="EMBL/GenBank/DDBJ databases">
        <title>Genome sequencing of the rare red list fungi Hericium alpestre (H. flagellum).</title>
        <authorList>
            <person name="Buettner E."/>
            <person name="Kellner H."/>
        </authorList>
    </citation>
    <scope>NUCLEOTIDE SEQUENCE [LARGE SCALE GENOMIC DNA]</scope>
    <source>
        <strain evidence="2 3">DSM 108284</strain>
    </source>
</reference>
<evidence type="ECO:0000313" key="3">
    <source>
        <dbReference type="Proteomes" id="UP000298061"/>
    </source>
</evidence>
<evidence type="ECO:0000256" key="1">
    <source>
        <dbReference type="SAM" id="MobiDB-lite"/>
    </source>
</evidence>
<keyword evidence="3" id="KW-1185">Reference proteome</keyword>
<accession>A0A4Y9ZT07</accession>
<feature type="region of interest" description="Disordered" evidence="1">
    <location>
        <begin position="100"/>
        <end position="137"/>
    </location>
</feature>
<sequence length="246" mass="27493">MVKKIEIIDQFTEEKDWLVQWSLLSSGKDDFFITPNTLFSSQSPIILVTNHTPRPHFICKGDIVGTVINPAEFFNAPEDLAKLEDMITKAAQISQLIKNLGETKDPSSQPTSEEVPPQKSYERPNPAGPLAEQVLNPPTTPLSWPIPVVDIPRDPPSNPISSQQLSPVGPKTVELPDPTFYPSDCLCDLLDVGSLPDHLKEEAWSMLERCIKAFSFNRRLGHHPAKARIRTDNDHPPHVRLISLKT</sequence>
<dbReference type="OrthoDB" id="6776860at2759"/>
<gene>
    <name evidence="2" type="ORF">EWM64_g5984</name>
</gene>
<dbReference type="Proteomes" id="UP000298061">
    <property type="component" value="Unassembled WGS sequence"/>
</dbReference>
<organism evidence="2 3">
    <name type="scientific">Hericium alpestre</name>
    <dbReference type="NCBI Taxonomy" id="135208"/>
    <lineage>
        <taxon>Eukaryota</taxon>
        <taxon>Fungi</taxon>
        <taxon>Dikarya</taxon>
        <taxon>Basidiomycota</taxon>
        <taxon>Agaricomycotina</taxon>
        <taxon>Agaricomycetes</taxon>
        <taxon>Russulales</taxon>
        <taxon>Hericiaceae</taxon>
        <taxon>Hericium</taxon>
    </lineage>
</organism>
<dbReference type="EMBL" id="SFCI01000766">
    <property type="protein sequence ID" value="TFY78026.1"/>
    <property type="molecule type" value="Genomic_DNA"/>
</dbReference>
<name>A0A4Y9ZT07_9AGAM</name>